<keyword evidence="7 9" id="KW-0704">Schiff base</keyword>
<accession>A0ABP6KGN8</accession>
<dbReference type="SUPFAM" id="SSF50692">
    <property type="entry name" value="ADC-like"/>
    <property type="match status" value="1"/>
</dbReference>
<feature type="binding site" evidence="9">
    <location>
        <begin position="73"/>
        <end position="75"/>
    </location>
    <ligand>
        <name>substrate</name>
    </ligand>
</feature>
<dbReference type="CDD" id="cd06919">
    <property type="entry name" value="Asp_decarbox"/>
    <property type="match status" value="1"/>
</dbReference>
<comment type="similarity">
    <text evidence="9">Belongs to the PanD family.</text>
</comment>
<evidence type="ECO:0000256" key="8">
    <source>
        <dbReference type="ARBA" id="ARBA00023317"/>
    </source>
</evidence>
<evidence type="ECO:0000313" key="11">
    <source>
        <dbReference type="Proteomes" id="UP001499930"/>
    </source>
</evidence>
<proteinExistence type="inferred from homology"/>
<dbReference type="InterPro" id="IPR003190">
    <property type="entry name" value="Asp_decarbox"/>
</dbReference>
<keyword evidence="5 9" id="KW-0865">Zymogen</keyword>
<feature type="chain" id="PRO_5044941876" description="Aspartate 1-decarboxylase alpha chain" evidence="9">
    <location>
        <begin position="25"/>
        <end position="123"/>
    </location>
</feature>
<dbReference type="PANTHER" id="PTHR21012:SF0">
    <property type="entry name" value="ASPARTATE 1-DECARBOXYLASE"/>
    <property type="match status" value="1"/>
</dbReference>
<feature type="modified residue" description="Pyruvic acid (Ser)" evidence="9">
    <location>
        <position position="25"/>
    </location>
</feature>
<dbReference type="InterPro" id="IPR009010">
    <property type="entry name" value="Asp_de-COase-like_dom_sf"/>
</dbReference>
<keyword evidence="8 9" id="KW-0670">Pyruvate</keyword>
<dbReference type="Gene3D" id="2.40.40.20">
    <property type="match status" value="1"/>
</dbReference>
<dbReference type="PIRSF" id="PIRSF006246">
    <property type="entry name" value="Asp_decarbox"/>
    <property type="match status" value="1"/>
</dbReference>
<dbReference type="RefSeq" id="WP_344893302.1">
    <property type="nucleotide sequence ID" value="NZ_BAAAWD010000006.1"/>
</dbReference>
<feature type="binding site" evidence="9">
    <location>
        <position position="57"/>
    </location>
    <ligand>
        <name>substrate</name>
    </ligand>
</feature>
<feature type="active site" description="Schiff-base intermediate with substrate; via pyruvic acid" evidence="9">
    <location>
        <position position="25"/>
    </location>
</feature>
<comment type="catalytic activity">
    <reaction evidence="9">
        <text>L-aspartate + H(+) = beta-alanine + CO2</text>
        <dbReference type="Rhea" id="RHEA:19497"/>
        <dbReference type="ChEBI" id="CHEBI:15378"/>
        <dbReference type="ChEBI" id="CHEBI:16526"/>
        <dbReference type="ChEBI" id="CHEBI:29991"/>
        <dbReference type="ChEBI" id="CHEBI:57966"/>
        <dbReference type="EC" id="4.1.1.11"/>
    </reaction>
</comment>
<keyword evidence="6 9" id="KW-0456">Lyase</keyword>
<evidence type="ECO:0000256" key="3">
    <source>
        <dbReference type="ARBA" id="ARBA00022793"/>
    </source>
</evidence>
<dbReference type="PANTHER" id="PTHR21012">
    <property type="entry name" value="ASPARTATE 1-DECARBOXYLASE"/>
    <property type="match status" value="1"/>
</dbReference>
<protein>
    <recommendedName>
        <fullName evidence="9">Aspartate 1-decarboxylase</fullName>
        <ecNumber evidence="9">4.1.1.11</ecNumber>
    </recommendedName>
    <alternativeName>
        <fullName evidence="9">Aspartate alpha-decarboxylase</fullName>
    </alternativeName>
    <component>
        <recommendedName>
            <fullName evidence="9">Aspartate 1-decarboxylase beta chain</fullName>
        </recommendedName>
    </component>
    <component>
        <recommendedName>
            <fullName evidence="9">Aspartate 1-decarboxylase alpha chain</fullName>
        </recommendedName>
    </component>
</protein>
<comment type="subunit">
    <text evidence="9">Heterooctamer of four alpha and four beta subunits.</text>
</comment>
<keyword evidence="4 9" id="KW-0068">Autocatalytic cleavage</keyword>
<dbReference type="Proteomes" id="UP001499930">
    <property type="component" value="Unassembled WGS sequence"/>
</dbReference>
<keyword evidence="11" id="KW-1185">Reference proteome</keyword>
<feature type="chain" id="PRO_5044941877" description="Aspartate 1-decarboxylase beta chain" evidence="9">
    <location>
        <begin position="1"/>
        <end position="24"/>
    </location>
</feature>
<dbReference type="NCBIfam" id="TIGR00223">
    <property type="entry name" value="panD"/>
    <property type="match status" value="1"/>
</dbReference>
<reference evidence="11" key="1">
    <citation type="journal article" date="2019" name="Int. J. Syst. Evol. Microbiol.">
        <title>The Global Catalogue of Microorganisms (GCM) 10K type strain sequencing project: providing services to taxonomists for standard genome sequencing and annotation.</title>
        <authorList>
            <consortium name="The Broad Institute Genomics Platform"/>
            <consortium name="The Broad Institute Genome Sequencing Center for Infectious Disease"/>
            <person name="Wu L."/>
            <person name="Ma J."/>
        </authorList>
    </citation>
    <scope>NUCLEOTIDE SEQUENCE [LARGE SCALE GENOMIC DNA]</scope>
    <source>
        <strain evidence="11">JCM 3106</strain>
    </source>
</reference>
<comment type="subcellular location">
    <subcellularLocation>
        <location evidence="9">Cytoplasm</location>
    </subcellularLocation>
</comment>
<evidence type="ECO:0000256" key="5">
    <source>
        <dbReference type="ARBA" id="ARBA00023145"/>
    </source>
</evidence>
<dbReference type="Pfam" id="PF02261">
    <property type="entry name" value="Asp_decarbox"/>
    <property type="match status" value="1"/>
</dbReference>
<evidence type="ECO:0000256" key="1">
    <source>
        <dbReference type="ARBA" id="ARBA00022490"/>
    </source>
</evidence>
<evidence type="ECO:0000256" key="9">
    <source>
        <dbReference type="HAMAP-Rule" id="MF_00446"/>
    </source>
</evidence>
<comment type="PTM">
    <text evidence="9">Is synthesized initially as an inactive proenzyme, which is activated by self-cleavage at a specific serine bond to produce a beta-subunit with a hydroxyl group at its C-terminus and an alpha-subunit with a pyruvoyl group at its N-terminus.</text>
</comment>
<name>A0ABP6KGN8_9ACTN</name>
<gene>
    <name evidence="9" type="primary">panD</name>
    <name evidence="10" type="ORF">GCM10017559_26410</name>
</gene>
<dbReference type="HAMAP" id="MF_00446">
    <property type="entry name" value="PanD"/>
    <property type="match status" value="1"/>
</dbReference>
<feature type="active site" description="Proton donor" evidence="9">
    <location>
        <position position="58"/>
    </location>
</feature>
<comment type="function">
    <text evidence="9">Catalyzes the pyruvoyl-dependent decarboxylation of aspartate to produce beta-alanine.</text>
</comment>
<dbReference type="EMBL" id="BAAAWD010000006">
    <property type="protein sequence ID" value="GAA3003661.1"/>
    <property type="molecule type" value="Genomic_DNA"/>
</dbReference>
<evidence type="ECO:0000256" key="4">
    <source>
        <dbReference type="ARBA" id="ARBA00022813"/>
    </source>
</evidence>
<comment type="pathway">
    <text evidence="9">Cofactor biosynthesis; (R)-pantothenate biosynthesis; beta-alanine from L-aspartate: step 1/1.</text>
</comment>
<keyword evidence="3 9" id="KW-0210">Decarboxylase</keyword>
<evidence type="ECO:0000256" key="7">
    <source>
        <dbReference type="ARBA" id="ARBA00023270"/>
    </source>
</evidence>
<organism evidence="10 11">
    <name type="scientific">Streptosporangium longisporum</name>
    <dbReference type="NCBI Taxonomy" id="46187"/>
    <lineage>
        <taxon>Bacteria</taxon>
        <taxon>Bacillati</taxon>
        <taxon>Actinomycetota</taxon>
        <taxon>Actinomycetes</taxon>
        <taxon>Streptosporangiales</taxon>
        <taxon>Streptosporangiaceae</taxon>
        <taxon>Streptosporangium</taxon>
    </lineage>
</organism>
<evidence type="ECO:0000256" key="6">
    <source>
        <dbReference type="ARBA" id="ARBA00023239"/>
    </source>
</evidence>
<sequence length="123" mass="13489">MQRIMLKSKIHRATVTEANLHYIGSVTIDPDLMEAADLLVGEQVHIVDINNGSRLETYVIEGERGSGMICINGAAARLVAPGDLVIIIGYMTVSDQEARELEPRVVFVDERNRIVKLGSDLAT</sequence>
<comment type="caution">
    <text evidence="10">The sequence shown here is derived from an EMBL/GenBank/DDBJ whole genome shotgun (WGS) entry which is preliminary data.</text>
</comment>
<comment type="cofactor">
    <cofactor evidence="9">
        <name>pyruvate</name>
        <dbReference type="ChEBI" id="CHEBI:15361"/>
    </cofactor>
    <text evidence="9">Binds 1 pyruvoyl group covalently per subunit.</text>
</comment>
<keyword evidence="2 9" id="KW-0566">Pantothenate biosynthesis</keyword>
<keyword evidence="1 9" id="KW-0963">Cytoplasm</keyword>
<dbReference type="EC" id="4.1.1.11" evidence="9"/>
<evidence type="ECO:0000313" key="10">
    <source>
        <dbReference type="EMBL" id="GAA3003661.1"/>
    </source>
</evidence>
<evidence type="ECO:0000256" key="2">
    <source>
        <dbReference type="ARBA" id="ARBA00022655"/>
    </source>
</evidence>